<dbReference type="Gene3D" id="1.10.510.10">
    <property type="entry name" value="Transferase(Phosphotransferase) domain 1"/>
    <property type="match status" value="2"/>
</dbReference>
<evidence type="ECO:0000259" key="9">
    <source>
        <dbReference type="PROSITE" id="PS50011"/>
    </source>
</evidence>
<evidence type="ECO:0000256" key="2">
    <source>
        <dbReference type="ARBA" id="ARBA00012409"/>
    </source>
</evidence>
<dbReference type="GO" id="GO:0005634">
    <property type="term" value="C:nucleus"/>
    <property type="evidence" value="ECO:0007669"/>
    <property type="project" value="TreeGrafter"/>
</dbReference>
<accession>A0A9E7K7S4</accession>
<proteinExistence type="inferred from homology"/>
<evidence type="ECO:0000256" key="1">
    <source>
        <dbReference type="ARBA" id="ARBA00006485"/>
    </source>
</evidence>
<organism evidence="10 12">
    <name type="scientific">Musa troglodytarum</name>
    <name type="common">fe'i banana</name>
    <dbReference type="NCBI Taxonomy" id="320322"/>
    <lineage>
        <taxon>Eukaryota</taxon>
        <taxon>Viridiplantae</taxon>
        <taxon>Streptophyta</taxon>
        <taxon>Embryophyta</taxon>
        <taxon>Tracheophyta</taxon>
        <taxon>Spermatophyta</taxon>
        <taxon>Magnoliopsida</taxon>
        <taxon>Liliopsida</taxon>
        <taxon>Zingiberales</taxon>
        <taxon>Musaceae</taxon>
        <taxon>Musa</taxon>
    </lineage>
</organism>
<dbReference type="InterPro" id="IPR008271">
    <property type="entry name" value="Ser/Thr_kinase_AS"/>
</dbReference>
<dbReference type="InterPro" id="IPR050108">
    <property type="entry name" value="CDK"/>
</dbReference>
<dbReference type="SUPFAM" id="SSF56112">
    <property type="entry name" value="Protein kinase-like (PK-like)"/>
    <property type="match status" value="1"/>
</dbReference>
<evidence type="ECO:0000256" key="4">
    <source>
        <dbReference type="ARBA" id="ARBA00022679"/>
    </source>
</evidence>
<dbReference type="AlphaFoldDB" id="A0A9E7K7S4"/>
<evidence type="ECO:0000313" key="11">
    <source>
        <dbReference type="EMBL" id="URE11959.1"/>
    </source>
</evidence>
<dbReference type="GO" id="GO:0005524">
    <property type="term" value="F:ATP binding"/>
    <property type="evidence" value="ECO:0007669"/>
    <property type="project" value="UniProtKB-KW"/>
</dbReference>
<gene>
    <name evidence="10" type="ORF">MUK42_16887</name>
    <name evidence="11" type="ORF">MUK42_16896</name>
</gene>
<evidence type="ECO:0000313" key="10">
    <source>
        <dbReference type="EMBL" id="URE09788.1"/>
    </source>
</evidence>
<evidence type="ECO:0000256" key="7">
    <source>
        <dbReference type="ARBA" id="ARBA00022840"/>
    </source>
</evidence>
<dbReference type="Proteomes" id="UP001055439">
    <property type="component" value="Chromosome 6"/>
</dbReference>
<protein>
    <recommendedName>
        <fullName evidence="2">[RNA-polymerase]-subunit kinase</fullName>
        <ecNumber evidence="2">2.7.11.23</ecNumber>
    </recommendedName>
</protein>
<keyword evidence="12" id="KW-1185">Reference proteome</keyword>
<keyword evidence="6 10" id="KW-0418">Kinase</keyword>
<reference evidence="10" key="1">
    <citation type="submission" date="2022-05" db="EMBL/GenBank/DDBJ databases">
        <title>The Musa troglodytarum L. genome provides insights into the mechanism of non-climacteric behaviour and enrichment of carotenoids.</title>
        <authorList>
            <person name="Wang J."/>
        </authorList>
    </citation>
    <scope>NUCLEOTIDE SEQUENCE</scope>
    <source>
        <tissue evidence="10">Leaf</tissue>
    </source>
</reference>
<name>A0A9E7K7S4_9LILI</name>
<comment type="catalytic activity">
    <reaction evidence="8">
        <text>[DNA-directed RNA polymerase] + ATP = phospho-[DNA-directed RNA polymerase] + ADP + H(+)</text>
        <dbReference type="Rhea" id="RHEA:10216"/>
        <dbReference type="Rhea" id="RHEA-COMP:11321"/>
        <dbReference type="Rhea" id="RHEA-COMP:11322"/>
        <dbReference type="ChEBI" id="CHEBI:15378"/>
        <dbReference type="ChEBI" id="CHEBI:30616"/>
        <dbReference type="ChEBI" id="CHEBI:43176"/>
        <dbReference type="ChEBI" id="CHEBI:68546"/>
        <dbReference type="ChEBI" id="CHEBI:456216"/>
        <dbReference type="EC" id="2.7.11.23"/>
    </reaction>
</comment>
<dbReference type="OrthoDB" id="684975at2759"/>
<evidence type="ECO:0000256" key="5">
    <source>
        <dbReference type="ARBA" id="ARBA00022741"/>
    </source>
</evidence>
<dbReference type="PROSITE" id="PS00108">
    <property type="entry name" value="PROTEIN_KINASE_ST"/>
    <property type="match status" value="1"/>
</dbReference>
<dbReference type="EMBL" id="CP097508">
    <property type="protein sequence ID" value="URE09788.1"/>
    <property type="molecule type" value="Genomic_DNA"/>
</dbReference>
<keyword evidence="5" id="KW-0547">Nucleotide-binding</keyword>
<dbReference type="PANTHER" id="PTHR24056:SF107">
    <property type="entry name" value="CYCLIN-DEPENDENT KINASE 11A-RELATED"/>
    <property type="match status" value="1"/>
</dbReference>
<dbReference type="Pfam" id="PF00069">
    <property type="entry name" value="Pkinase"/>
    <property type="match status" value="1"/>
</dbReference>
<dbReference type="PROSITE" id="PS50011">
    <property type="entry name" value="PROTEIN_KINASE_DOM"/>
    <property type="match status" value="1"/>
</dbReference>
<dbReference type="EMBL" id="CP097508">
    <property type="protein sequence ID" value="URE11959.1"/>
    <property type="molecule type" value="Genomic_DNA"/>
</dbReference>
<sequence length="130" mass="15006">MESRGKTSFESEVKLLMYQFLQGVKHLHDLQMFHRDFKTENILLSSHGKLKICDIGMCHKFGFSLSTARMCSFTVVDMWSIACVMAMLLFAETFFKGISKLDQVIGNTGNRKWLITMGIQQYVPRPIPYE</sequence>
<evidence type="ECO:0000256" key="8">
    <source>
        <dbReference type="ARBA" id="ARBA00049280"/>
    </source>
</evidence>
<keyword evidence="4" id="KW-0808">Transferase</keyword>
<keyword evidence="3" id="KW-0723">Serine/threonine-protein kinase</keyword>
<dbReference type="GO" id="GO:0007346">
    <property type="term" value="P:regulation of mitotic cell cycle"/>
    <property type="evidence" value="ECO:0007669"/>
    <property type="project" value="TreeGrafter"/>
</dbReference>
<evidence type="ECO:0000256" key="3">
    <source>
        <dbReference type="ARBA" id="ARBA00022527"/>
    </source>
</evidence>
<dbReference type="GO" id="GO:0008353">
    <property type="term" value="F:RNA polymerase II CTD heptapeptide repeat kinase activity"/>
    <property type="evidence" value="ECO:0007669"/>
    <property type="project" value="UniProtKB-EC"/>
</dbReference>
<feature type="domain" description="Protein kinase" evidence="9">
    <location>
        <begin position="1"/>
        <end position="130"/>
    </location>
</feature>
<dbReference type="EC" id="2.7.11.23" evidence="2"/>
<dbReference type="InterPro" id="IPR000719">
    <property type="entry name" value="Prot_kinase_dom"/>
</dbReference>
<dbReference type="PANTHER" id="PTHR24056">
    <property type="entry name" value="CELL DIVISION PROTEIN KINASE"/>
    <property type="match status" value="1"/>
</dbReference>
<evidence type="ECO:0000256" key="6">
    <source>
        <dbReference type="ARBA" id="ARBA00022777"/>
    </source>
</evidence>
<keyword evidence="7" id="KW-0067">ATP-binding</keyword>
<comment type="similarity">
    <text evidence="1">Belongs to the protein kinase superfamily. CMGC Ser/Thr protein kinase family. CDC2/CDKX subfamily.</text>
</comment>
<evidence type="ECO:0000313" key="12">
    <source>
        <dbReference type="Proteomes" id="UP001055439"/>
    </source>
</evidence>
<dbReference type="InterPro" id="IPR011009">
    <property type="entry name" value="Kinase-like_dom_sf"/>
</dbReference>